<sequence length="65" mass="7502">MKSLFNRLTGKAVSRTAFVEHLGHEVVQHHPNWKVMISTDHKLMRIDTGHQTVENPLDTPLNSHY</sequence>
<dbReference type="AlphaFoldDB" id="A0A1Q6BAM3"/>
<proteinExistence type="predicted"/>
<name>A0A1Q6BAM3_ECOLX</name>
<protein>
    <submittedName>
        <fullName evidence="2">Uncharacterized protein</fullName>
    </submittedName>
</protein>
<organism evidence="2 3">
    <name type="scientific">Escherichia coli</name>
    <dbReference type="NCBI Taxonomy" id="562"/>
    <lineage>
        <taxon>Bacteria</taxon>
        <taxon>Pseudomonadati</taxon>
        <taxon>Pseudomonadota</taxon>
        <taxon>Gammaproteobacteria</taxon>
        <taxon>Enterobacterales</taxon>
        <taxon>Enterobacteriaceae</taxon>
        <taxon>Escherichia</taxon>
    </lineage>
</organism>
<reference evidence="1" key="2">
    <citation type="submission" date="2023-07" db="EMBL/GenBank/DDBJ databases">
        <title>High risk of intestinal colonization with ESBL-producing Escherichia coli among soldiers of military contingents in specific geographic regions.</title>
        <authorList>
            <person name="Literacka E."/>
        </authorList>
    </citation>
    <scope>NUCLEOTIDE SEQUENCE</scope>
    <source>
        <strain evidence="1">33</strain>
    </source>
</reference>
<evidence type="ECO:0000313" key="2">
    <source>
        <dbReference type="EMBL" id="OKV12327.1"/>
    </source>
</evidence>
<reference evidence="2 3" key="1">
    <citation type="journal article" date="2017" name="Front. Cell. Infect. Microbiol.">
        <title>Chaperone-usher pili loci of human colonization factor-negative enterotoxigenic Escherichia coli.</title>
        <authorList>
            <person name="Del Canto F."/>
            <person name="Vidal R."/>
            <person name="Stine O.C."/>
            <person name="Pop M."/>
        </authorList>
    </citation>
    <scope>NUCLEOTIDE SEQUENCE [LARGE SCALE GENOMIC DNA]</scope>
    <source>
        <strain evidence="2 3">700324</strain>
    </source>
</reference>
<dbReference type="RefSeq" id="WP_000838298.1">
    <property type="nucleotide sequence ID" value="NZ_BLES01000002.1"/>
</dbReference>
<dbReference type="EMBL" id="JAUKZB010000010">
    <property type="protein sequence ID" value="MDO2731325.1"/>
    <property type="molecule type" value="Genomic_DNA"/>
</dbReference>
<gene>
    <name evidence="2" type="ORF">AWP47_11060</name>
    <name evidence="1" type="ORF">Q2V64_16505</name>
</gene>
<dbReference type="Proteomes" id="UP001174465">
    <property type="component" value="Unassembled WGS sequence"/>
</dbReference>
<dbReference type="Proteomes" id="UP000185794">
    <property type="component" value="Unassembled WGS sequence"/>
</dbReference>
<comment type="caution">
    <text evidence="2">The sequence shown here is derived from an EMBL/GenBank/DDBJ whole genome shotgun (WGS) entry which is preliminary data.</text>
</comment>
<evidence type="ECO:0000313" key="3">
    <source>
        <dbReference type="Proteomes" id="UP000185794"/>
    </source>
</evidence>
<evidence type="ECO:0000313" key="1">
    <source>
        <dbReference type="EMBL" id="MDO2731325.1"/>
    </source>
</evidence>
<dbReference type="EMBL" id="LRKC01000117">
    <property type="protein sequence ID" value="OKV12327.1"/>
    <property type="molecule type" value="Genomic_DNA"/>
</dbReference>
<accession>A0A1Q6BAM3</accession>